<accession>A0ABT7LTP0</accession>
<dbReference type="Gene3D" id="1.10.8.730">
    <property type="match status" value="1"/>
</dbReference>
<organism evidence="3 4">
    <name type="scientific">Streptococcus raffinosi</name>
    <dbReference type="NCBI Taxonomy" id="3053355"/>
    <lineage>
        <taxon>Bacteria</taxon>
        <taxon>Bacillati</taxon>
        <taxon>Bacillota</taxon>
        <taxon>Bacilli</taxon>
        <taxon>Lactobacillales</taxon>
        <taxon>Streptococcaceae</taxon>
        <taxon>Streptococcus</taxon>
    </lineage>
</organism>
<sequence length="801" mass="90874">MAILPFRKQKMSTNGIKPTLTQEELERGKQLQKALKKSTQNTIKYTSLFEDGLMHITGREFSRTYALGDANYITASDDEKSDIIDYYADALNVLDSDNTYQLTVINRPLPDNAVEQISYDRVNDGFNDYRDEYNKIIKDRFDKEQNNFEVKKFVTVSTIAEDRKMAYRRLNDVENNFTAQFQAVDVDFKVLNGSERLNIFSDILRGNPYLNLDYRDLIRSGLGTKSFIAPGSIWFQPKMMKIDNQFGRVMFVRNYPNFLNDRLIKSLVDVGIELVINVLARPYDVGESLKKINNAEAAIKMDMVKSQKAGARDGISQELATGGVAAELAEEAEVWKSEIQDNDQKIYSGIFTVFFKADSEEELEDFTSRVKAAGRKHGAEFDVASYQQENGLNSTLPIGIPFLEVKQNYMRDMTTSNIVTQVPFTNVDLQSKSPWAVYYGQNQLSHNSITLDRQRDLNTPSGVILGSSGSGKSVTVKSMEVIPTLLKNIYDRVIIVDPEDEYSDIGREFGAQMIDIYPGSQTHLNLLDLPDMDKLDAEDGDPIAQKSSLLIGFFENVLTEVTDAQVSIIDRVTHLTYERFQDKGRMPTLKDWHDIMLDQPEQEARDMAIASETYAKGSQDIFSYETNVDIDRFVIFNLKKLDGKLKPFALMVVQDYIWNMVVNNQGKFTTRIYFDEMQNQFQTDNQALFFTNLYARVRKYGAIPTGITQNVETLLDRTEGRKLLNNSEFVVLLKQKGSDARELAAMYELTESQLRYVTKPKAKGTGLIIAGGTVVPFENPIPRTTKLFKLIATDAYSEAGA</sequence>
<dbReference type="Proteomes" id="UP001529255">
    <property type="component" value="Unassembled WGS sequence"/>
</dbReference>
<proteinExistence type="predicted"/>
<name>A0ABT7LTP0_9STRE</name>
<evidence type="ECO:0000259" key="2">
    <source>
        <dbReference type="Pfam" id="PF01935"/>
    </source>
</evidence>
<dbReference type="InterPro" id="IPR027417">
    <property type="entry name" value="P-loop_NTPase"/>
</dbReference>
<dbReference type="NCBIfam" id="NF045971">
    <property type="entry name" value="conju_CD1110"/>
    <property type="match status" value="1"/>
</dbReference>
<dbReference type="EMBL" id="JASUZV010000002">
    <property type="protein sequence ID" value="MDL5042898.1"/>
    <property type="molecule type" value="Genomic_DNA"/>
</dbReference>
<dbReference type="InterPro" id="IPR051162">
    <property type="entry name" value="T4SS_component"/>
</dbReference>
<evidence type="ECO:0000313" key="3">
    <source>
        <dbReference type="EMBL" id="MDL5042898.1"/>
    </source>
</evidence>
<feature type="coiled-coil region" evidence="1">
    <location>
        <begin position="325"/>
        <end position="376"/>
    </location>
</feature>
<comment type="caution">
    <text evidence="3">The sequence shown here is derived from an EMBL/GenBank/DDBJ whole genome shotgun (WGS) entry which is preliminary data.</text>
</comment>
<dbReference type="Pfam" id="PF01935">
    <property type="entry name" value="DUF87"/>
    <property type="match status" value="1"/>
</dbReference>
<dbReference type="PANTHER" id="PTHR30121">
    <property type="entry name" value="UNCHARACTERIZED PROTEIN YJGR-RELATED"/>
    <property type="match status" value="1"/>
</dbReference>
<dbReference type="InterPro" id="IPR002789">
    <property type="entry name" value="HerA_central"/>
</dbReference>
<evidence type="ECO:0000313" key="4">
    <source>
        <dbReference type="Proteomes" id="UP001529255"/>
    </source>
</evidence>
<protein>
    <submittedName>
        <fullName evidence="3">DUF87 domain-containing protein</fullName>
    </submittedName>
</protein>
<dbReference type="SUPFAM" id="SSF52540">
    <property type="entry name" value="P-loop containing nucleoside triphosphate hydrolases"/>
    <property type="match status" value="1"/>
</dbReference>
<gene>
    <name evidence="3" type="ORF">QRD39_02085</name>
</gene>
<keyword evidence="4" id="KW-1185">Reference proteome</keyword>
<keyword evidence="1" id="KW-0175">Coiled coil</keyword>
<feature type="domain" description="Helicase HerA central" evidence="2">
    <location>
        <begin position="464"/>
        <end position="540"/>
    </location>
</feature>
<dbReference type="RefSeq" id="WP_285955490.1">
    <property type="nucleotide sequence ID" value="NZ_JASUZV010000002.1"/>
</dbReference>
<dbReference type="Gene3D" id="3.40.50.300">
    <property type="entry name" value="P-loop containing nucleotide triphosphate hydrolases"/>
    <property type="match status" value="1"/>
</dbReference>
<dbReference type="PANTHER" id="PTHR30121:SF6">
    <property type="entry name" value="SLR6007 PROTEIN"/>
    <property type="match status" value="1"/>
</dbReference>
<evidence type="ECO:0000256" key="1">
    <source>
        <dbReference type="SAM" id="Coils"/>
    </source>
</evidence>
<reference evidence="3 4" key="1">
    <citation type="submission" date="2023-06" db="EMBL/GenBank/DDBJ databases">
        <title>A potential novel species of Streptococcus isolated from human milk sample.</title>
        <authorList>
            <person name="Nguyen H.V."/>
            <person name="Trinh A.T.V."/>
            <person name="Hoang A.T.L."/>
            <person name="Bui L.N.H."/>
            <person name="Tran Q.T.L."/>
            <person name="Trinh T."/>
        </authorList>
    </citation>
    <scope>NUCLEOTIDE SEQUENCE [LARGE SCALE GENOMIC DNA]</scope>
    <source>
        <strain evidence="3 4">VTCC 12812</strain>
    </source>
</reference>